<sequence>MSLCESFNYSYVMDPKSSNPFTKERRKDWQHEVYKNETNLRPRQLAFKCGDRFIPKRFRRQDADFNLKYIELKEDMDILNTANYLNSNYWRQNSFISLMSNTFNMREHRVLQFSPWSELDLRSRNYEDWPCRPRARPQAYANATHELPELYSNFDNNLVDWSINNQMAISTGQDVMVWRGSDATTMVFGVKCPTALRYSPDGQYLAMAYIDGGFPVVEFWKIETEVEFLVTEGKYISVGYITCLEWNHNSKEVVCGTRSGHIMIINLSDMGQKTLKSQNYKITMLKFSPCMCYLAIADANGHIFVFDYRRHKVIWKTLMETCNVCLDWHPWTGVELVIAERCPASLVIVHVPRREIVASYKRKDDDIKIRAITFSKITGELLVNIIRNDKGQTRYEILVLASLNRVVDIVGFCDRGALYLMWSPDGTKLATGGVDESFSVWNFYPSHHTSNSKKQEIDQKTQKLKKHQNLETFGLYNHFK</sequence>
<dbReference type="GO" id="GO:0007144">
    <property type="term" value="P:female meiosis I"/>
    <property type="evidence" value="ECO:0007669"/>
    <property type="project" value="EnsemblMetazoa"/>
</dbReference>
<evidence type="ECO:0008006" key="6">
    <source>
        <dbReference type="Google" id="ProtNLM"/>
    </source>
</evidence>
<dbReference type="SMART" id="SM00320">
    <property type="entry name" value="WD40"/>
    <property type="match status" value="4"/>
</dbReference>
<dbReference type="InterPro" id="IPR033010">
    <property type="entry name" value="Cdc20/Fizzy"/>
</dbReference>
<accession>B4MZ25</accession>
<dbReference type="Pfam" id="PF00400">
    <property type="entry name" value="WD40"/>
    <property type="match status" value="1"/>
</dbReference>
<evidence type="ECO:0000256" key="1">
    <source>
        <dbReference type="ARBA" id="ARBA00022574"/>
    </source>
</evidence>
<dbReference type="GO" id="GO:0007343">
    <property type="term" value="P:egg activation"/>
    <property type="evidence" value="ECO:0007669"/>
    <property type="project" value="EnsemblMetazoa"/>
</dbReference>
<evidence type="ECO:0000313" key="5">
    <source>
        <dbReference type="Proteomes" id="UP000007798"/>
    </source>
</evidence>
<dbReference type="SMR" id="B4MZ25"/>
<dbReference type="KEGG" id="dwi:6643702"/>
<evidence type="ECO:0000256" key="2">
    <source>
        <dbReference type="ARBA" id="ARBA00022737"/>
    </source>
</evidence>
<dbReference type="GO" id="GO:0005737">
    <property type="term" value="C:cytoplasm"/>
    <property type="evidence" value="ECO:0007669"/>
    <property type="project" value="EnsemblMetazoa"/>
</dbReference>
<dbReference type="PhylomeDB" id="B4MZ25"/>
<evidence type="ECO:0000256" key="3">
    <source>
        <dbReference type="PROSITE-ProRule" id="PRU00221"/>
    </source>
</evidence>
<name>B4MZ25_DROWI</name>
<dbReference type="InParanoid" id="B4MZ25"/>
<feature type="repeat" description="WD" evidence="3">
    <location>
        <begin position="420"/>
        <end position="442"/>
    </location>
</feature>
<dbReference type="PANTHER" id="PTHR19918:SF52">
    <property type="entry name" value="PROTEIN CORTEX"/>
    <property type="match status" value="1"/>
</dbReference>
<gene>
    <name evidence="4" type="primary">Dwil\GK18096</name>
    <name evidence="4" type="ORF">Dwil_GK18096</name>
</gene>
<keyword evidence="5" id="KW-1185">Reference proteome</keyword>
<dbReference type="Proteomes" id="UP000007798">
    <property type="component" value="Unassembled WGS sequence"/>
</dbReference>
<dbReference type="InterPro" id="IPR036322">
    <property type="entry name" value="WD40_repeat_dom_sf"/>
</dbReference>
<dbReference type="SUPFAM" id="SSF50978">
    <property type="entry name" value="WD40 repeat-like"/>
    <property type="match status" value="1"/>
</dbReference>
<dbReference type="EMBL" id="CH963913">
    <property type="protein sequence ID" value="EDW77421.1"/>
    <property type="molecule type" value="Genomic_DNA"/>
</dbReference>
<protein>
    <recommendedName>
        <fullName evidence="6">Protein cortex</fullName>
    </recommendedName>
</protein>
<keyword evidence="1 3" id="KW-0853">WD repeat</keyword>
<dbReference type="OMA" id="NEMPELC"/>
<dbReference type="GO" id="GO:0007147">
    <property type="term" value="P:female meiosis II"/>
    <property type="evidence" value="ECO:0007669"/>
    <property type="project" value="EnsemblMetazoa"/>
</dbReference>
<dbReference type="eggNOG" id="KOG0305">
    <property type="taxonomic scope" value="Eukaryota"/>
</dbReference>
<dbReference type="AlphaFoldDB" id="B4MZ25"/>
<dbReference type="OrthoDB" id="10263272at2759"/>
<dbReference type="GO" id="GO:1990757">
    <property type="term" value="F:ubiquitin ligase activator activity"/>
    <property type="evidence" value="ECO:0007669"/>
    <property type="project" value="TreeGrafter"/>
</dbReference>
<dbReference type="PROSITE" id="PS50082">
    <property type="entry name" value="WD_REPEATS_2"/>
    <property type="match status" value="1"/>
</dbReference>
<dbReference type="GO" id="GO:0005680">
    <property type="term" value="C:anaphase-promoting complex"/>
    <property type="evidence" value="ECO:0007669"/>
    <property type="project" value="TreeGrafter"/>
</dbReference>
<dbReference type="PANTHER" id="PTHR19918">
    <property type="entry name" value="CELL DIVISION CYCLE 20 CDC20 FIZZY -RELATED"/>
    <property type="match status" value="1"/>
</dbReference>
<dbReference type="Gene3D" id="2.130.10.10">
    <property type="entry name" value="YVTN repeat-like/Quinoprotein amine dehydrogenase"/>
    <property type="match status" value="1"/>
</dbReference>
<keyword evidence="2" id="KW-0677">Repeat</keyword>
<dbReference type="InterPro" id="IPR015943">
    <property type="entry name" value="WD40/YVTN_repeat-like_dom_sf"/>
</dbReference>
<dbReference type="STRING" id="7260.B4MZ25"/>
<dbReference type="InterPro" id="IPR001680">
    <property type="entry name" value="WD40_rpt"/>
</dbReference>
<organism evidence="4 5">
    <name type="scientific">Drosophila willistoni</name>
    <name type="common">Fruit fly</name>
    <dbReference type="NCBI Taxonomy" id="7260"/>
    <lineage>
        <taxon>Eukaryota</taxon>
        <taxon>Metazoa</taxon>
        <taxon>Ecdysozoa</taxon>
        <taxon>Arthropoda</taxon>
        <taxon>Hexapoda</taxon>
        <taxon>Insecta</taxon>
        <taxon>Pterygota</taxon>
        <taxon>Neoptera</taxon>
        <taxon>Endopterygota</taxon>
        <taxon>Diptera</taxon>
        <taxon>Brachycera</taxon>
        <taxon>Muscomorpha</taxon>
        <taxon>Ephydroidea</taxon>
        <taxon>Drosophilidae</taxon>
        <taxon>Drosophila</taxon>
        <taxon>Sophophora</taxon>
    </lineage>
</organism>
<evidence type="ECO:0000313" key="4">
    <source>
        <dbReference type="EMBL" id="EDW77421.1"/>
    </source>
</evidence>
<dbReference type="HOGENOM" id="CLU_039771_0_0_1"/>
<proteinExistence type="predicted"/>
<dbReference type="GO" id="GO:1905786">
    <property type="term" value="P:positive regulation of anaphase-promoting complex-dependent catabolic process"/>
    <property type="evidence" value="ECO:0007669"/>
    <property type="project" value="EnsemblMetazoa"/>
</dbReference>
<reference evidence="4 5" key="1">
    <citation type="journal article" date="2007" name="Nature">
        <title>Evolution of genes and genomes on the Drosophila phylogeny.</title>
        <authorList>
            <consortium name="Drosophila 12 Genomes Consortium"/>
            <person name="Clark A.G."/>
            <person name="Eisen M.B."/>
            <person name="Smith D.R."/>
            <person name="Bergman C.M."/>
            <person name="Oliver B."/>
            <person name="Markow T.A."/>
            <person name="Kaufman T.C."/>
            <person name="Kellis M."/>
            <person name="Gelbart W."/>
            <person name="Iyer V.N."/>
            <person name="Pollard D.A."/>
            <person name="Sackton T.B."/>
            <person name="Larracuente A.M."/>
            <person name="Singh N.D."/>
            <person name="Abad J.P."/>
            <person name="Abt D.N."/>
            <person name="Adryan B."/>
            <person name="Aguade M."/>
            <person name="Akashi H."/>
            <person name="Anderson W.W."/>
            <person name="Aquadro C.F."/>
            <person name="Ardell D.H."/>
            <person name="Arguello R."/>
            <person name="Artieri C.G."/>
            <person name="Barbash D.A."/>
            <person name="Barker D."/>
            <person name="Barsanti P."/>
            <person name="Batterham P."/>
            <person name="Batzoglou S."/>
            <person name="Begun D."/>
            <person name="Bhutkar A."/>
            <person name="Blanco E."/>
            <person name="Bosak S.A."/>
            <person name="Bradley R.K."/>
            <person name="Brand A.D."/>
            <person name="Brent M.R."/>
            <person name="Brooks A.N."/>
            <person name="Brown R.H."/>
            <person name="Butlin R.K."/>
            <person name="Caggese C."/>
            <person name="Calvi B.R."/>
            <person name="Bernardo de Carvalho A."/>
            <person name="Caspi A."/>
            <person name="Castrezana S."/>
            <person name="Celniker S.E."/>
            <person name="Chang J.L."/>
            <person name="Chapple C."/>
            <person name="Chatterji S."/>
            <person name="Chinwalla A."/>
            <person name="Civetta A."/>
            <person name="Clifton S.W."/>
            <person name="Comeron J.M."/>
            <person name="Costello J.C."/>
            <person name="Coyne J.A."/>
            <person name="Daub J."/>
            <person name="David R.G."/>
            <person name="Delcher A.L."/>
            <person name="Delehaunty K."/>
            <person name="Do C.B."/>
            <person name="Ebling H."/>
            <person name="Edwards K."/>
            <person name="Eickbush T."/>
            <person name="Evans J.D."/>
            <person name="Filipski A."/>
            <person name="Findeiss S."/>
            <person name="Freyhult E."/>
            <person name="Fulton L."/>
            <person name="Fulton R."/>
            <person name="Garcia A.C."/>
            <person name="Gardiner A."/>
            <person name="Garfield D.A."/>
            <person name="Garvin B.E."/>
            <person name="Gibson G."/>
            <person name="Gilbert D."/>
            <person name="Gnerre S."/>
            <person name="Godfrey J."/>
            <person name="Good R."/>
            <person name="Gotea V."/>
            <person name="Gravely B."/>
            <person name="Greenberg A.J."/>
            <person name="Griffiths-Jones S."/>
            <person name="Gross S."/>
            <person name="Guigo R."/>
            <person name="Gustafson E.A."/>
            <person name="Haerty W."/>
            <person name="Hahn M.W."/>
            <person name="Halligan D.L."/>
            <person name="Halpern A.L."/>
            <person name="Halter G.M."/>
            <person name="Han M.V."/>
            <person name="Heger A."/>
            <person name="Hillier L."/>
            <person name="Hinrichs A.S."/>
            <person name="Holmes I."/>
            <person name="Hoskins R.A."/>
            <person name="Hubisz M.J."/>
            <person name="Hultmark D."/>
            <person name="Huntley M.A."/>
            <person name="Jaffe D.B."/>
            <person name="Jagadeeshan S."/>
            <person name="Jeck W.R."/>
            <person name="Johnson J."/>
            <person name="Jones C.D."/>
            <person name="Jordan W.C."/>
            <person name="Karpen G.H."/>
            <person name="Kataoka E."/>
            <person name="Keightley P.D."/>
            <person name="Kheradpour P."/>
            <person name="Kirkness E.F."/>
            <person name="Koerich L.B."/>
            <person name="Kristiansen K."/>
            <person name="Kudrna D."/>
            <person name="Kulathinal R.J."/>
            <person name="Kumar S."/>
            <person name="Kwok R."/>
            <person name="Lander E."/>
            <person name="Langley C.H."/>
            <person name="Lapoint R."/>
            <person name="Lazzaro B.P."/>
            <person name="Lee S.J."/>
            <person name="Levesque L."/>
            <person name="Li R."/>
            <person name="Lin C.F."/>
            <person name="Lin M.F."/>
            <person name="Lindblad-Toh K."/>
            <person name="Llopart A."/>
            <person name="Long M."/>
            <person name="Low L."/>
            <person name="Lozovsky E."/>
            <person name="Lu J."/>
            <person name="Luo M."/>
            <person name="Machado C.A."/>
            <person name="Makalowski W."/>
            <person name="Marzo M."/>
            <person name="Matsuda M."/>
            <person name="Matzkin L."/>
            <person name="McAllister B."/>
            <person name="McBride C.S."/>
            <person name="McKernan B."/>
            <person name="McKernan K."/>
            <person name="Mendez-Lago M."/>
            <person name="Minx P."/>
            <person name="Mollenhauer M.U."/>
            <person name="Montooth K."/>
            <person name="Mount S.M."/>
            <person name="Mu X."/>
            <person name="Myers E."/>
            <person name="Negre B."/>
            <person name="Newfeld S."/>
            <person name="Nielsen R."/>
            <person name="Noor M.A."/>
            <person name="O'Grady P."/>
            <person name="Pachter L."/>
            <person name="Papaceit M."/>
            <person name="Parisi M.J."/>
            <person name="Parisi M."/>
            <person name="Parts L."/>
            <person name="Pedersen J.S."/>
            <person name="Pesole G."/>
            <person name="Phillippy A.M."/>
            <person name="Ponting C.P."/>
            <person name="Pop M."/>
            <person name="Porcelli D."/>
            <person name="Powell J.R."/>
            <person name="Prohaska S."/>
            <person name="Pruitt K."/>
            <person name="Puig M."/>
            <person name="Quesneville H."/>
            <person name="Ram K.R."/>
            <person name="Rand D."/>
            <person name="Rasmussen M.D."/>
            <person name="Reed L.K."/>
            <person name="Reenan R."/>
            <person name="Reily A."/>
            <person name="Remington K.A."/>
            <person name="Rieger T.T."/>
            <person name="Ritchie M.G."/>
            <person name="Robin C."/>
            <person name="Rogers Y.H."/>
            <person name="Rohde C."/>
            <person name="Rozas J."/>
            <person name="Rubenfield M.J."/>
            <person name="Ruiz A."/>
            <person name="Russo S."/>
            <person name="Salzberg S.L."/>
            <person name="Sanchez-Gracia A."/>
            <person name="Saranga D.J."/>
            <person name="Sato H."/>
            <person name="Schaeffer S.W."/>
            <person name="Schatz M.C."/>
            <person name="Schlenke T."/>
            <person name="Schwartz R."/>
            <person name="Segarra C."/>
            <person name="Singh R.S."/>
            <person name="Sirot L."/>
            <person name="Sirota M."/>
            <person name="Sisneros N.B."/>
            <person name="Smith C.D."/>
            <person name="Smith T.F."/>
            <person name="Spieth J."/>
            <person name="Stage D.E."/>
            <person name="Stark A."/>
            <person name="Stephan W."/>
            <person name="Strausberg R.L."/>
            <person name="Strempel S."/>
            <person name="Sturgill D."/>
            <person name="Sutton G."/>
            <person name="Sutton G.G."/>
            <person name="Tao W."/>
            <person name="Teichmann S."/>
            <person name="Tobari Y.N."/>
            <person name="Tomimura Y."/>
            <person name="Tsolas J.M."/>
            <person name="Valente V.L."/>
            <person name="Venter E."/>
            <person name="Venter J.C."/>
            <person name="Vicario S."/>
            <person name="Vieira F.G."/>
            <person name="Vilella A.J."/>
            <person name="Villasante A."/>
            <person name="Walenz B."/>
            <person name="Wang J."/>
            <person name="Wasserman M."/>
            <person name="Watts T."/>
            <person name="Wilson D."/>
            <person name="Wilson R.K."/>
            <person name="Wing R.A."/>
            <person name="Wolfner M.F."/>
            <person name="Wong A."/>
            <person name="Wong G.K."/>
            <person name="Wu C.I."/>
            <person name="Wu G."/>
            <person name="Yamamoto D."/>
            <person name="Yang H.P."/>
            <person name="Yang S.P."/>
            <person name="Yorke J.A."/>
            <person name="Yoshida K."/>
            <person name="Zdobnov E."/>
            <person name="Zhang P."/>
            <person name="Zhang Y."/>
            <person name="Zimin A.V."/>
            <person name="Baldwin J."/>
            <person name="Abdouelleil A."/>
            <person name="Abdulkadir J."/>
            <person name="Abebe A."/>
            <person name="Abera B."/>
            <person name="Abreu J."/>
            <person name="Acer S.C."/>
            <person name="Aftuck L."/>
            <person name="Alexander A."/>
            <person name="An P."/>
            <person name="Anderson E."/>
            <person name="Anderson S."/>
            <person name="Arachi H."/>
            <person name="Azer M."/>
            <person name="Bachantsang P."/>
            <person name="Barry A."/>
            <person name="Bayul T."/>
            <person name="Berlin A."/>
            <person name="Bessette D."/>
            <person name="Bloom T."/>
            <person name="Blye J."/>
            <person name="Boguslavskiy L."/>
            <person name="Bonnet C."/>
            <person name="Boukhgalter B."/>
            <person name="Bourzgui I."/>
            <person name="Brown A."/>
            <person name="Cahill P."/>
            <person name="Channer S."/>
            <person name="Cheshatsang Y."/>
            <person name="Chuda L."/>
            <person name="Citroen M."/>
            <person name="Collymore A."/>
            <person name="Cooke P."/>
            <person name="Costello M."/>
            <person name="D'Aco K."/>
            <person name="Daza R."/>
            <person name="De Haan G."/>
            <person name="DeGray S."/>
            <person name="DeMaso C."/>
            <person name="Dhargay N."/>
            <person name="Dooley K."/>
            <person name="Dooley E."/>
            <person name="Doricent M."/>
            <person name="Dorje P."/>
            <person name="Dorjee K."/>
            <person name="Dupes A."/>
            <person name="Elong R."/>
            <person name="Falk J."/>
            <person name="Farina A."/>
            <person name="Faro S."/>
            <person name="Ferguson D."/>
            <person name="Fisher S."/>
            <person name="Foley C.D."/>
            <person name="Franke A."/>
            <person name="Friedrich D."/>
            <person name="Gadbois L."/>
            <person name="Gearin G."/>
            <person name="Gearin C.R."/>
            <person name="Giannoukos G."/>
            <person name="Goode T."/>
            <person name="Graham J."/>
            <person name="Grandbois E."/>
            <person name="Grewal S."/>
            <person name="Gyaltsen K."/>
            <person name="Hafez N."/>
            <person name="Hagos B."/>
            <person name="Hall J."/>
            <person name="Henson C."/>
            <person name="Hollinger A."/>
            <person name="Honan T."/>
            <person name="Huard M.D."/>
            <person name="Hughes L."/>
            <person name="Hurhula B."/>
            <person name="Husby M.E."/>
            <person name="Kamat A."/>
            <person name="Kanga B."/>
            <person name="Kashin S."/>
            <person name="Khazanovich D."/>
            <person name="Kisner P."/>
            <person name="Lance K."/>
            <person name="Lara M."/>
            <person name="Lee W."/>
            <person name="Lennon N."/>
            <person name="Letendre F."/>
            <person name="LeVine R."/>
            <person name="Lipovsky A."/>
            <person name="Liu X."/>
            <person name="Liu J."/>
            <person name="Liu S."/>
            <person name="Lokyitsang T."/>
            <person name="Lokyitsang Y."/>
            <person name="Lubonja R."/>
            <person name="Lui A."/>
            <person name="MacDonald P."/>
            <person name="Magnisalis V."/>
            <person name="Maru K."/>
            <person name="Matthews C."/>
            <person name="McCusker W."/>
            <person name="McDonough S."/>
            <person name="Mehta T."/>
            <person name="Meldrim J."/>
            <person name="Meneus L."/>
            <person name="Mihai O."/>
            <person name="Mihalev A."/>
            <person name="Mihova T."/>
            <person name="Mittelman R."/>
            <person name="Mlenga V."/>
            <person name="Montmayeur A."/>
            <person name="Mulrain L."/>
            <person name="Navidi A."/>
            <person name="Naylor J."/>
            <person name="Negash T."/>
            <person name="Nguyen T."/>
            <person name="Nguyen N."/>
            <person name="Nicol R."/>
            <person name="Norbu C."/>
            <person name="Norbu N."/>
            <person name="Novod N."/>
            <person name="O'Neill B."/>
            <person name="Osman S."/>
            <person name="Markiewicz E."/>
            <person name="Oyono O.L."/>
            <person name="Patti C."/>
            <person name="Phunkhang P."/>
            <person name="Pierre F."/>
            <person name="Priest M."/>
            <person name="Raghuraman S."/>
            <person name="Rege F."/>
            <person name="Reyes R."/>
            <person name="Rise C."/>
            <person name="Rogov P."/>
            <person name="Ross K."/>
            <person name="Ryan E."/>
            <person name="Settipalli S."/>
            <person name="Shea T."/>
            <person name="Sherpa N."/>
            <person name="Shi L."/>
            <person name="Shih D."/>
            <person name="Sparrow T."/>
            <person name="Spaulding J."/>
            <person name="Stalker J."/>
            <person name="Stange-Thomann N."/>
            <person name="Stavropoulos S."/>
            <person name="Stone C."/>
            <person name="Strader C."/>
            <person name="Tesfaye S."/>
            <person name="Thomson T."/>
            <person name="Thoulutsang Y."/>
            <person name="Thoulutsang D."/>
            <person name="Topham K."/>
            <person name="Topping I."/>
            <person name="Tsamla T."/>
            <person name="Vassiliev H."/>
            <person name="Vo A."/>
            <person name="Wangchuk T."/>
            <person name="Wangdi T."/>
            <person name="Weiand M."/>
            <person name="Wilkinson J."/>
            <person name="Wilson A."/>
            <person name="Yadav S."/>
            <person name="Young G."/>
            <person name="Yu Q."/>
            <person name="Zembek L."/>
            <person name="Zhong D."/>
            <person name="Zimmer A."/>
            <person name="Zwirko Z."/>
            <person name="Jaffe D.B."/>
            <person name="Alvarez P."/>
            <person name="Brockman W."/>
            <person name="Butler J."/>
            <person name="Chin C."/>
            <person name="Gnerre S."/>
            <person name="Grabherr M."/>
            <person name="Kleber M."/>
            <person name="Mauceli E."/>
            <person name="MacCallum I."/>
        </authorList>
    </citation>
    <scope>NUCLEOTIDE SEQUENCE [LARGE SCALE GENOMIC DNA]</scope>
    <source>
        <strain evidence="5">Tucson 14030-0811.24</strain>
    </source>
</reference>
<dbReference type="FunCoup" id="B4MZ25">
    <property type="interactions" value="64"/>
</dbReference>
<dbReference type="GO" id="GO:0031145">
    <property type="term" value="P:anaphase-promoting complex-dependent catabolic process"/>
    <property type="evidence" value="ECO:0007669"/>
    <property type="project" value="EnsemblMetazoa"/>
</dbReference>
<dbReference type="GO" id="GO:0010997">
    <property type="term" value="F:anaphase-promoting complex binding"/>
    <property type="evidence" value="ECO:0007669"/>
    <property type="project" value="EnsemblMetazoa"/>
</dbReference>